<reference evidence="1 2" key="1">
    <citation type="journal article" date="2024" name="IMA Fungus">
        <title>IMA Genome - F19 : A genome assembly and annotation guide to empower mycologists, including annotated draft genome sequences of Ceratocystis pirilliformis, Diaporthe australafricana, Fusarium ophioides, Paecilomyces lecythidis, and Sporothrix stenoceras.</title>
        <authorList>
            <person name="Aylward J."/>
            <person name="Wilson A.M."/>
            <person name="Visagie C.M."/>
            <person name="Spraker J."/>
            <person name="Barnes I."/>
            <person name="Buitendag C."/>
            <person name="Ceriani C."/>
            <person name="Del Mar Angel L."/>
            <person name="du Plessis D."/>
            <person name="Fuchs T."/>
            <person name="Gasser K."/>
            <person name="Kramer D."/>
            <person name="Li W."/>
            <person name="Munsamy K."/>
            <person name="Piso A."/>
            <person name="Price J.L."/>
            <person name="Sonnekus B."/>
            <person name="Thomas C."/>
            <person name="van der Nest A."/>
            <person name="van Dijk A."/>
            <person name="van Heerden A."/>
            <person name="van Vuuren N."/>
            <person name="Yilmaz N."/>
            <person name="Duong T.A."/>
            <person name="van der Merwe N.A."/>
            <person name="Wingfield M.J."/>
            <person name="Wingfield B.D."/>
        </authorList>
    </citation>
    <scope>NUCLEOTIDE SEQUENCE [LARGE SCALE GENOMIC DNA]</scope>
    <source>
        <strain evidence="1 2">CMW 18167</strain>
    </source>
</reference>
<organism evidence="1 2">
    <name type="scientific">Paecilomyces lecythidis</name>
    <dbReference type="NCBI Taxonomy" id="3004212"/>
    <lineage>
        <taxon>Eukaryota</taxon>
        <taxon>Fungi</taxon>
        <taxon>Dikarya</taxon>
        <taxon>Ascomycota</taxon>
        <taxon>Pezizomycotina</taxon>
        <taxon>Eurotiomycetes</taxon>
        <taxon>Eurotiomycetidae</taxon>
        <taxon>Eurotiales</taxon>
        <taxon>Thermoascaceae</taxon>
        <taxon>Paecilomyces</taxon>
    </lineage>
</organism>
<protein>
    <submittedName>
        <fullName evidence="1">Uncharacterized protein</fullName>
    </submittedName>
</protein>
<evidence type="ECO:0000313" key="2">
    <source>
        <dbReference type="Proteomes" id="UP001583193"/>
    </source>
</evidence>
<comment type="caution">
    <text evidence="1">The sequence shown here is derived from an EMBL/GenBank/DDBJ whole genome shotgun (WGS) entry which is preliminary data.</text>
</comment>
<accession>A0ABR3XMB5</accession>
<dbReference type="Proteomes" id="UP001583193">
    <property type="component" value="Unassembled WGS sequence"/>
</dbReference>
<dbReference type="EMBL" id="JAVDPF010000015">
    <property type="protein sequence ID" value="KAL1876697.1"/>
    <property type="molecule type" value="Genomic_DNA"/>
</dbReference>
<sequence>MIRQNLQHWTRRSSSGKLSRLDRANIGVLKQAQTKSMLEQLQGCKITINSVVSIATLYSSIRHSHITEKVEKIISTKQVEIAGAIKTTNEERDNAVMRLEELSIGDGVRQEDEVEEEAREDTIRQISQEQQTLKTLLKILEELLLRAQKDAVLKALDKDRDRPLQVTFASGNSGFQVGISNGNISGITFGAK</sequence>
<keyword evidence="2" id="KW-1185">Reference proteome</keyword>
<evidence type="ECO:0000313" key="1">
    <source>
        <dbReference type="EMBL" id="KAL1876697.1"/>
    </source>
</evidence>
<name>A0ABR3XMB5_9EURO</name>
<gene>
    <name evidence="1" type="ORF">Plec18167_005105</name>
</gene>
<proteinExistence type="predicted"/>